<proteinExistence type="inferred from homology"/>
<keyword evidence="5 7" id="KW-0418">Kinase</keyword>
<reference evidence="7" key="1">
    <citation type="submission" date="2015-09" db="EMBL/GenBank/DDBJ databases">
        <title>Draft Genome Sequences of Two Novel Amoeba-resistant Intranuclear Bacteria, Candidatus Berkiella cookevillensis and Candidatus Berkiella aquae.</title>
        <authorList>
            <person name="Mehari Y.T."/>
            <person name="Arivett B.A."/>
            <person name="Farone A.L."/>
            <person name="Gunderson J.H."/>
            <person name="Farone M.B."/>
        </authorList>
    </citation>
    <scope>NUCLEOTIDE SEQUENCE [LARGE SCALE GENOMIC DNA]</scope>
    <source>
        <strain evidence="7">CC99</strain>
    </source>
</reference>
<reference evidence="8" key="2">
    <citation type="journal article" date="2016" name="Genome Announc.">
        <title>Draft Genome Sequences of Two Novel Amoeba-Resistant Intranuclear Bacteria, 'Candidatus Berkiella cookevillensis' and 'Candidatus Berkiella aquae'.</title>
        <authorList>
            <person name="Mehari Y.T."/>
            <person name="Arivett B.A."/>
            <person name="Farone A.L."/>
            <person name="Gunderson J.H."/>
            <person name="Farone M.B."/>
        </authorList>
    </citation>
    <scope>NUCLEOTIDE SEQUENCE</scope>
    <source>
        <strain evidence="8">CC99</strain>
    </source>
</reference>
<dbReference type="EC" id="2.7.1.24" evidence="5 6"/>
<dbReference type="UniPathway" id="UPA00241">
    <property type="reaction ID" value="UER00356"/>
</dbReference>
<evidence type="ECO:0000313" key="8">
    <source>
        <dbReference type="EMBL" id="MCS5709186.1"/>
    </source>
</evidence>
<dbReference type="GO" id="GO:0005737">
    <property type="term" value="C:cytoplasm"/>
    <property type="evidence" value="ECO:0007669"/>
    <property type="project" value="UniProtKB-SubCell"/>
</dbReference>
<dbReference type="EMBL" id="LKHV02000001">
    <property type="protein sequence ID" value="MCS5709186.1"/>
    <property type="molecule type" value="Genomic_DNA"/>
</dbReference>
<comment type="subcellular location">
    <subcellularLocation>
        <location evidence="5">Cytoplasm</location>
    </subcellularLocation>
</comment>
<keyword evidence="3 5" id="KW-0067">ATP-binding</keyword>
<reference evidence="8" key="3">
    <citation type="submission" date="2021-06" db="EMBL/GenBank/DDBJ databases">
        <title>Genomic Description and Analysis of Intracellular Bacteria, Candidatus Berkiella cookevillensis and Candidatus Berkiella aquae.</title>
        <authorList>
            <person name="Kidane D.T."/>
            <person name="Mehari Y.T."/>
            <person name="Rice F.C."/>
            <person name="Arivett B.A."/>
            <person name="Farone A.L."/>
            <person name="Berk S.G."/>
            <person name="Farone M.B."/>
        </authorList>
    </citation>
    <scope>NUCLEOTIDE SEQUENCE</scope>
    <source>
        <strain evidence="8">CC99</strain>
    </source>
</reference>
<keyword evidence="4 5" id="KW-0173">Coenzyme A biosynthesis</keyword>
<sequence length="206" mass="23546">MTYVVALTGGIGSGKSTVSDYFATLGVPVIDTDVIARELVAINHPCYEAIVQKFGNSILDDRLSIDRRKLREIIFHNADAKKWLENLLHPQIKQALREQISKLSYFYCLIVVPLLVENFEHYKNFVNRVLLVDSLEEHQINRTMARDHSSLATVKNIIASQASREARLAIADDILLNNKELKILKQEVELLHQKYLQKAQELIKPQ</sequence>
<keyword evidence="2 5" id="KW-0547">Nucleotide-binding</keyword>
<organism evidence="7">
    <name type="scientific">Candidatus Berkiella cookevillensis</name>
    <dbReference type="NCBI Taxonomy" id="437022"/>
    <lineage>
        <taxon>Bacteria</taxon>
        <taxon>Pseudomonadati</taxon>
        <taxon>Pseudomonadota</taxon>
        <taxon>Gammaproteobacteria</taxon>
        <taxon>Candidatus Berkiellales</taxon>
        <taxon>Candidatus Berkiellaceae</taxon>
        <taxon>Candidatus Berkiella</taxon>
    </lineage>
</organism>
<dbReference type="EMBL" id="LKHV01000009">
    <property type="protein sequence ID" value="KRG18077.1"/>
    <property type="molecule type" value="Genomic_DNA"/>
</dbReference>
<evidence type="ECO:0000256" key="2">
    <source>
        <dbReference type="ARBA" id="ARBA00022741"/>
    </source>
</evidence>
<evidence type="ECO:0000256" key="5">
    <source>
        <dbReference type="HAMAP-Rule" id="MF_00376"/>
    </source>
</evidence>
<keyword evidence="5 7" id="KW-0808">Transferase</keyword>
<accession>A0A0Q9YBQ1</accession>
<dbReference type="CDD" id="cd02022">
    <property type="entry name" value="DPCK"/>
    <property type="match status" value="1"/>
</dbReference>
<evidence type="ECO:0000256" key="6">
    <source>
        <dbReference type="NCBIfam" id="TIGR00152"/>
    </source>
</evidence>
<evidence type="ECO:0000256" key="1">
    <source>
        <dbReference type="ARBA" id="ARBA00009018"/>
    </source>
</evidence>
<evidence type="ECO:0000256" key="3">
    <source>
        <dbReference type="ARBA" id="ARBA00022840"/>
    </source>
</evidence>
<dbReference type="PROSITE" id="PS51219">
    <property type="entry name" value="DPCK"/>
    <property type="match status" value="1"/>
</dbReference>
<comment type="similarity">
    <text evidence="1 5">Belongs to the CoaE family.</text>
</comment>
<dbReference type="STRING" id="437022.CC99x_01789"/>
<dbReference type="PATRIC" id="fig|1590042.3.peg.1817"/>
<dbReference type="RefSeq" id="WP_057624894.1">
    <property type="nucleotide sequence ID" value="NZ_LKHV02000001.1"/>
</dbReference>
<dbReference type="Proteomes" id="UP000051494">
    <property type="component" value="Unassembled WGS sequence"/>
</dbReference>
<dbReference type="SUPFAM" id="SSF52540">
    <property type="entry name" value="P-loop containing nucleoside triphosphate hydrolases"/>
    <property type="match status" value="1"/>
</dbReference>
<dbReference type="OrthoDB" id="9812943at2"/>
<comment type="caution">
    <text evidence="7">The sequence shown here is derived from an EMBL/GenBank/DDBJ whole genome shotgun (WGS) entry which is preliminary data.</text>
</comment>
<protein>
    <recommendedName>
        <fullName evidence="5 6">Dephospho-CoA kinase</fullName>
        <ecNumber evidence="5 6">2.7.1.24</ecNumber>
    </recommendedName>
    <alternativeName>
        <fullName evidence="5">Dephosphocoenzyme A kinase</fullName>
    </alternativeName>
</protein>
<dbReference type="GO" id="GO:0005524">
    <property type="term" value="F:ATP binding"/>
    <property type="evidence" value="ECO:0007669"/>
    <property type="project" value="UniProtKB-UniRule"/>
</dbReference>
<comment type="function">
    <text evidence="5">Catalyzes the phosphorylation of the 3'-hydroxyl group of dephosphocoenzyme A to form coenzyme A.</text>
</comment>
<dbReference type="HAMAP" id="MF_00376">
    <property type="entry name" value="Dephospho_CoA_kinase"/>
    <property type="match status" value="1"/>
</dbReference>
<dbReference type="NCBIfam" id="TIGR00152">
    <property type="entry name" value="dephospho-CoA kinase"/>
    <property type="match status" value="1"/>
</dbReference>
<dbReference type="GO" id="GO:0004140">
    <property type="term" value="F:dephospho-CoA kinase activity"/>
    <property type="evidence" value="ECO:0007669"/>
    <property type="project" value="UniProtKB-UniRule"/>
</dbReference>
<dbReference type="PANTHER" id="PTHR10695:SF46">
    <property type="entry name" value="BIFUNCTIONAL COENZYME A SYNTHASE-RELATED"/>
    <property type="match status" value="1"/>
</dbReference>
<dbReference type="Gene3D" id="3.40.50.300">
    <property type="entry name" value="P-loop containing nucleotide triphosphate hydrolases"/>
    <property type="match status" value="1"/>
</dbReference>
<dbReference type="InterPro" id="IPR001977">
    <property type="entry name" value="Depp_CoAkinase"/>
</dbReference>
<dbReference type="Pfam" id="PF01121">
    <property type="entry name" value="CoaE"/>
    <property type="match status" value="1"/>
</dbReference>
<evidence type="ECO:0000313" key="7">
    <source>
        <dbReference type="EMBL" id="KRG18077.1"/>
    </source>
</evidence>
<dbReference type="AlphaFoldDB" id="A0A0Q9YBQ1"/>
<feature type="binding site" evidence="5">
    <location>
        <begin position="12"/>
        <end position="17"/>
    </location>
    <ligand>
        <name>ATP</name>
        <dbReference type="ChEBI" id="CHEBI:30616"/>
    </ligand>
</feature>
<dbReference type="InterPro" id="IPR027417">
    <property type="entry name" value="P-loop_NTPase"/>
</dbReference>
<gene>
    <name evidence="5 7" type="primary">coaE</name>
    <name evidence="8" type="ORF">CC99x_009740</name>
    <name evidence="7" type="ORF">CC99x_01789</name>
</gene>
<dbReference type="PANTHER" id="PTHR10695">
    <property type="entry name" value="DEPHOSPHO-COA KINASE-RELATED"/>
    <property type="match status" value="1"/>
</dbReference>
<name>A0A0Q9YBQ1_9GAMM</name>
<keyword evidence="9" id="KW-1185">Reference proteome</keyword>
<evidence type="ECO:0000256" key="4">
    <source>
        <dbReference type="ARBA" id="ARBA00022993"/>
    </source>
</evidence>
<comment type="pathway">
    <text evidence="5">Cofactor biosynthesis; coenzyme A biosynthesis; CoA from (R)-pantothenate: step 5/5.</text>
</comment>
<evidence type="ECO:0000313" key="9">
    <source>
        <dbReference type="Proteomes" id="UP000051494"/>
    </source>
</evidence>
<comment type="catalytic activity">
    <reaction evidence="5">
        <text>3'-dephospho-CoA + ATP = ADP + CoA + H(+)</text>
        <dbReference type="Rhea" id="RHEA:18245"/>
        <dbReference type="ChEBI" id="CHEBI:15378"/>
        <dbReference type="ChEBI" id="CHEBI:30616"/>
        <dbReference type="ChEBI" id="CHEBI:57287"/>
        <dbReference type="ChEBI" id="CHEBI:57328"/>
        <dbReference type="ChEBI" id="CHEBI:456216"/>
        <dbReference type="EC" id="2.7.1.24"/>
    </reaction>
</comment>
<keyword evidence="5" id="KW-0963">Cytoplasm</keyword>
<dbReference type="GO" id="GO:0015937">
    <property type="term" value="P:coenzyme A biosynthetic process"/>
    <property type="evidence" value="ECO:0007669"/>
    <property type="project" value="UniProtKB-UniRule"/>
</dbReference>